<organism evidence="2 3">
    <name type="scientific">Pristionchus fissidentatus</name>
    <dbReference type="NCBI Taxonomy" id="1538716"/>
    <lineage>
        <taxon>Eukaryota</taxon>
        <taxon>Metazoa</taxon>
        <taxon>Ecdysozoa</taxon>
        <taxon>Nematoda</taxon>
        <taxon>Chromadorea</taxon>
        <taxon>Rhabditida</taxon>
        <taxon>Rhabditina</taxon>
        <taxon>Diplogasteromorpha</taxon>
        <taxon>Diplogasteroidea</taxon>
        <taxon>Neodiplogasteridae</taxon>
        <taxon>Pristionchus</taxon>
    </lineage>
</organism>
<protein>
    <recommendedName>
        <fullName evidence="1">Piwi domain-containing protein</fullName>
    </recommendedName>
</protein>
<feature type="domain" description="Piwi" evidence="1">
    <location>
        <begin position="22"/>
        <end position="318"/>
    </location>
</feature>
<dbReference type="SMART" id="SM00950">
    <property type="entry name" value="Piwi"/>
    <property type="match status" value="1"/>
</dbReference>
<accession>A0AAV5WZ24</accession>
<dbReference type="Proteomes" id="UP001432322">
    <property type="component" value="Unassembled WGS sequence"/>
</dbReference>
<evidence type="ECO:0000313" key="3">
    <source>
        <dbReference type="Proteomes" id="UP001432322"/>
    </source>
</evidence>
<name>A0AAV5WZ24_9BILA</name>
<dbReference type="AlphaFoldDB" id="A0AAV5WZ24"/>
<dbReference type="PROSITE" id="PS50822">
    <property type="entry name" value="PIWI"/>
    <property type="match status" value="1"/>
</dbReference>
<comment type="caution">
    <text evidence="2">The sequence shown here is derived from an EMBL/GenBank/DDBJ whole genome shotgun (WGS) entry which is preliminary data.</text>
</comment>
<dbReference type="InterPro" id="IPR012337">
    <property type="entry name" value="RNaseH-like_sf"/>
</dbReference>
<reference evidence="2" key="1">
    <citation type="submission" date="2023-10" db="EMBL/GenBank/DDBJ databases">
        <title>Genome assembly of Pristionchus species.</title>
        <authorList>
            <person name="Yoshida K."/>
            <person name="Sommer R.J."/>
        </authorList>
    </citation>
    <scope>NUCLEOTIDE SEQUENCE</scope>
    <source>
        <strain evidence="2">RS5133</strain>
    </source>
</reference>
<dbReference type="EMBL" id="BTSY01000007">
    <property type="protein sequence ID" value="GMT35895.1"/>
    <property type="molecule type" value="Genomic_DNA"/>
</dbReference>
<keyword evidence="3" id="KW-1185">Reference proteome</keyword>
<evidence type="ECO:0000259" key="1">
    <source>
        <dbReference type="PROSITE" id="PS50822"/>
    </source>
</evidence>
<sequence>LFITSKNVHNHDALKDAECEFGIVTQQIVSENAAILHMRPSTLSNILKKTNEKLGGANIAITSPDLPQWMLSESTMIIGMTIENPRPQTRDDIEKKLFHDRPSIISWSINAVKGRPDEHTQFTGGYVYALPVESKLTPSQSETKRHTMIRIVESFMDCKGIMPEHVLLIRRVNEGDSKVIFDEIAQLMSVFSSMGISKLVVVTASVTHSNRLFDPNMDRRARPADQNLESGAILDTKITSPTKNEFFLQAHVPRQGTARPTKFELLYADDEKSISMDDIEAAMFSLCHAHAVCDMTTALPTPLKVSEEYAKRALNLFNYKQRETRGWEQERLNKELAIQPKSTLDMIRTNA</sequence>
<dbReference type="InterPro" id="IPR003165">
    <property type="entry name" value="Piwi"/>
</dbReference>
<dbReference type="InterPro" id="IPR036397">
    <property type="entry name" value="RNaseH_sf"/>
</dbReference>
<evidence type="ECO:0000313" key="2">
    <source>
        <dbReference type="EMBL" id="GMT35895.1"/>
    </source>
</evidence>
<proteinExistence type="predicted"/>
<feature type="non-terminal residue" evidence="2">
    <location>
        <position position="1"/>
    </location>
</feature>
<dbReference type="SUPFAM" id="SSF53098">
    <property type="entry name" value="Ribonuclease H-like"/>
    <property type="match status" value="1"/>
</dbReference>
<dbReference type="PANTHER" id="PTHR22891">
    <property type="entry name" value="EUKARYOTIC TRANSLATION INITIATION FACTOR 2C"/>
    <property type="match status" value="1"/>
</dbReference>
<dbReference type="Gene3D" id="3.40.50.2300">
    <property type="match status" value="1"/>
</dbReference>
<dbReference type="Pfam" id="PF02171">
    <property type="entry name" value="Piwi"/>
    <property type="match status" value="1"/>
</dbReference>
<dbReference type="GO" id="GO:0003676">
    <property type="term" value="F:nucleic acid binding"/>
    <property type="evidence" value="ECO:0007669"/>
    <property type="project" value="InterPro"/>
</dbReference>
<gene>
    <name evidence="2" type="ORF">PFISCL1PPCAC_27192</name>
</gene>
<dbReference type="Gene3D" id="3.30.420.10">
    <property type="entry name" value="Ribonuclease H-like superfamily/Ribonuclease H"/>
    <property type="match status" value="1"/>
</dbReference>